<dbReference type="EMBL" id="BDGG01000007">
    <property type="protein sequence ID" value="GAV01814.1"/>
    <property type="molecule type" value="Genomic_DNA"/>
</dbReference>
<gene>
    <name evidence="2" type="primary">RvY_12463-1</name>
    <name evidence="2" type="synonym">RvY_12463.1</name>
    <name evidence="2" type="ORF">RvY_12463</name>
</gene>
<keyword evidence="1" id="KW-0812">Transmembrane</keyword>
<name>A0A1D1VS79_RAMVA</name>
<proteinExistence type="predicted"/>
<evidence type="ECO:0000313" key="2">
    <source>
        <dbReference type="EMBL" id="GAV01814.1"/>
    </source>
</evidence>
<protein>
    <submittedName>
        <fullName evidence="2">Uncharacterized protein</fullName>
    </submittedName>
</protein>
<feature type="transmembrane region" description="Helical" evidence="1">
    <location>
        <begin position="68"/>
        <end position="94"/>
    </location>
</feature>
<dbReference type="Proteomes" id="UP000186922">
    <property type="component" value="Unassembled WGS sequence"/>
</dbReference>
<keyword evidence="1" id="KW-0472">Membrane</keyword>
<organism evidence="2 3">
    <name type="scientific">Ramazzottius varieornatus</name>
    <name type="common">Water bear</name>
    <name type="synonym">Tardigrade</name>
    <dbReference type="NCBI Taxonomy" id="947166"/>
    <lineage>
        <taxon>Eukaryota</taxon>
        <taxon>Metazoa</taxon>
        <taxon>Ecdysozoa</taxon>
        <taxon>Tardigrada</taxon>
        <taxon>Eutardigrada</taxon>
        <taxon>Parachela</taxon>
        <taxon>Hypsibioidea</taxon>
        <taxon>Ramazzottiidae</taxon>
        <taxon>Ramazzottius</taxon>
    </lineage>
</organism>
<evidence type="ECO:0000256" key="1">
    <source>
        <dbReference type="SAM" id="Phobius"/>
    </source>
</evidence>
<reference evidence="2 3" key="1">
    <citation type="journal article" date="2016" name="Nat. Commun.">
        <title>Extremotolerant tardigrade genome and improved radiotolerance of human cultured cells by tardigrade-unique protein.</title>
        <authorList>
            <person name="Hashimoto T."/>
            <person name="Horikawa D.D."/>
            <person name="Saito Y."/>
            <person name="Kuwahara H."/>
            <person name="Kozuka-Hata H."/>
            <person name="Shin-I T."/>
            <person name="Minakuchi Y."/>
            <person name="Ohishi K."/>
            <person name="Motoyama A."/>
            <person name="Aizu T."/>
            <person name="Enomoto A."/>
            <person name="Kondo K."/>
            <person name="Tanaka S."/>
            <person name="Hara Y."/>
            <person name="Koshikawa S."/>
            <person name="Sagara H."/>
            <person name="Miura T."/>
            <person name="Yokobori S."/>
            <person name="Miyagawa K."/>
            <person name="Suzuki Y."/>
            <person name="Kubo T."/>
            <person name="Oyama M."/>
            <person name="Kohara Y."/>
            <person name="Fujiyama A."/>
            <person name="Arakawa K."/>
            <person name="Katayama T."/>
            <person name="Toyoda A."/>
            <person name="Kunieda T."/>
        </authorList>
    </citation>
    <scope>NUCLEOTIDE SEQUENCE [LARGE SCALE GENOMIC DNA]</scope>
    <source>
        <strain evidence="2 3">YOKOZUNA-1</strain>
    </source>
</reference>
<dbReference type="AlphaFoldDB" id="A0A1D1VS79"/>
<sequence length="98" mass="10282">MRFRPSNFTYLMFIVYAPLFTWEVYGGGGGYKDGYDGYAGADYFGLGLGFGLDAGSPFLGSYGFGYPFAGYPAIGLGGLGLGGYFGGLGTLGGYGRKR</sequence>
<comment type="caution">
    <text evidence="2">The sequence shown here is derived from an EMBL/GenBank/DDBJ whole genome shotgun (WGS) entry which is preliminary data.</text>
</comment>
<feature type="transmembrane region" description="Helical" evidence="1">
    <location>
        <begin position="7"/>
        <end position="25"/>
    </location>
</feature>
<keyword evidence="3" id="KW-1185">Reference proteome</keyword>
<keyword evidence="1" id="KW-1133">Transmembrane helix</keyword>
<accession>A0A1D1VS79</accession>
<evidence type="ECO:0000313" key="3">
    <source>
        <dbReference type="Proteomes" id="UP000186922"/>
    </source>
</evidence>